<proteinExistence type="predicted"/>
<protein>
    <submittedName>
        <fullName evidence="2">Uncharacterized protein</fullName>
    </submittedName>
</protein>
<evidence type="ECO:0000313" key="2">
    <source>
        <dbReference type="EMBL" id="VVB16266.1"/>
    </source>
</evidence>
<feature type="region of interest" description="Disordered" evidence="1">
    <location>
        <begin position="1"/>
        <end position="29"/>
    </location>
</feature>
<sequence length="151" mass="16687">MASSSKPKSVRRDLMNELGEAGELEDERWVAKPNYDEDGGEAIAGEDHGGNCAPWYRESVKEAAVANTVYDQNDKWAEAEKTNLISTVKYHHAEDTNLRRAKLKSVDPSMVEADLKKKKPVDAVKKRSLAGPRKFIGNNGLVGGLDHLQPK</sequence>
<evidence type="ECO:0000313" key="3">
    <source>
        <dbReference type="Proteomes" id="UP000489600"/>
    </source>
</evidence>
<keyword evidence="3" id="KW-1185">Reference proteome</keyword>
<organism evidence="2 3">
    <name type="scientific">Arabis nemorensis</name>
    <dbReference type="NCBI Taxonomy" id="586526"/>
    <lineage>
        <taxon>Eukaryota</taxon>
        <taxon>Viridiplantae</taxon>
        <taxon>Streptophyta</taxon>
        <taxon>Embryophyta</taxon>
        <taxon>Tracheophyta</taxon>
        <taxon>Spermatophyta</taxon>
        <taxon>Magnoliopsida</taxon>
        <taxon>eudicotyledons</taxon>
        <taxon>Gunneridae</taxon>
        <taxon>Pentapetalae</taxon>
        <taxon>rosids</taxon>
        <taxon>malvids</taxon>
        <taxon>Brassicales</taxon>
        <taxon>Brassicaceae</taxon>
        <taxon>Arabideae</taxon>
        <taxon>Arabis</taxon>
    </lineage>
</organism>
<accession>A0A565CS72</accession>
<comment type="caution">
    <text evidence="2">The sequence shown here is derived from an EMBL/GenBank/DDBJ whole genome shotgun (WGS) entry which is preliminary data.</text>
</comment>
<name>A0A565CS72_9BRAS</name>
<dbReference type="Proteomes" id="UP000489600">
    <property type="component" value="Unassembled WGS sequence"/>
</dbReference>
<reference evidence="2" key="1">
    <citation type="submission" date="2019-07" db="EMBL/GenBank/DDBJ databases">
        <authorList>
            <person name="Dittberner H."/>
        </authorList>
    </citation>
    <scope>NUCLEOTIDE SEQUENCE [LARGE SCALE GENOMIC DNA]</scope>
</reference>
<dbReference type="AlphaFoldDB" id="A0A565CS72"/>
<dbReference type="EMBL" id="CABITT030000008">
    <property type="protein sequence ID" value="VVB16266.1"/>
    <property type="molecule type" value="Genomic_DNA"/>
</dbReference>
<gene>
    <name evidence="2" type="ORF">ANE_LOCUS26710</name>
</gene>
<evidence type="ECO:0000256" key="1">
    <source>
        <dbReference type="SAM" id="MobiDB-lite"/>
    </source>
</evidence>